<comment type="subcellular location">
    <subcellularLocation>
        <location evidence="1">Cell outer membrane</location>
        <topology evidence="1">Multi-pass membrane protein</topology>
    </subcellularLocation>
</comment>
<dbReference type="Gene3D" id="2.60.40.1120">
    <property type="entry name" value="Carboxypeptidase-like, regulatory domain"/>
    <property type="match status" value="1"/>
</dbReference>
<feature type="signal peptide" evidence="7">
    <location>
        <begin position="1"/>
        <end position="23"/>
    </location>
</feature>
<keyword evidence="3" id="KW-1134">Transmembrane beta strand</keyword>
<proteinExistence type="predicted"/>
<keyword evidence="4" id="KW-0812">Transmembrane</keyword>
<evidence type="ECO:0000256" key="2">
    <source>
        <dbReference type="ARBA" id="ARBA00022448"/>
    </source>
</evidence>
<evidence type="ECO:0000256" key="6">
    <source>
        <dbReference type="ARBA" id="ARBA00023237"/>
    </source>
</evidence>
<keyword evidence="7" id="KW-0732">Signal</keyword>
<evidence type="ECO:0000256" key="4">
    <source>
        <dbReference type="ARBA" id="ARBA00022692"/>
    </source>
</evidence>
<evidence type="ECO:0000256" key="7">
    <source>
        <dbReference type="SAM" id="SignalP"/>
    </source>
</evidence>
<protein>
    <submittedName>
        <fullName evidence="9">Carboxypeptidase regulatory-like domain-containing protein</fullName>
    </submittedName>
</protein>
<dbReference type="InterPro" id="IPR036942">
    <property type="entry name" value="Beta-barrel_TonB_sf"/>
</dbReference>
<dbReference type="SUPFAM" id="SSF56935">
    <property type="entry name" value="Porins"/>
    <property type="match status" value="1"/>
</dbReference>
<feature type="chain" id="PRO_5047464689" evidence="7">
    <location>
        <begin position="24"/>
        <end position="1162"/>
    </location>
</feature>
<evidence type="ECO:0000256" key="3">
    <source>
        <dbReference type="ARBA" id="ARBA00022452"/>
    </source>
</evidence>
<keyword evidence="6" id="KW-0998">Cell outer membrane</keyword>
<keyword evidence="2" id="KW-0813">Transport</keyword>
<keyword evidence="10" id="KW-1185">Reference proteome</keyword>
<dbReference type="Proteomes" id="UP001634747">
    <property type="component" value="Unassembled WGS sequence"/>
</dbReference>
<feature type="domain" description="TonB-dependent transporter Oar-like beta-barrel" evidence="8">
    <location>
        <begin position="254"/>
        <end position="1155"/>
    </location>
</feature>
<dbReference type="EMBL" id="JBJYXY010000001">
    <property type="protein sequence ID" value="MFN2976075.1"/>
    <property type="molecule type" value="Genomic_DNA"/>
</dbReference>
<dbReference type="PANTHER" id="PTHR30069:SF46">
    <property type="entry name" value="OAR PROTEIN"/>
    <property type="match status" value="1"/>
</dbReference>
<dbReference type="InterPro" id="IPR037066">
    <property type="entry name" value="Plug_dom_sf"/>
</dbReference>
<name>A0ABW9KMC2_9BACT</name>
<keyword evidence="5" id="KW-0472">Membrane</keyword>
<evidence type="ECO:0000256" key="1">
    <source>
        <dbReference type="ARBA" id="ARBA00004571"/>
    </source>
</evidence>
<dbReference type="InterPro" id="IPR039426">
    <property type="entry name" value="TonB-dep_rcpt-like"/>
</dbReference>
<reference evidence="9 10" key="1">
    <citation type="submission" date="2024-12" db="EMBL/GenBank/DDBJ databases">
        <authorList>
            <person name="Lee Y."/>
        </authorList>
    </citation>
    <scope>NUCLEOTIDE SEQUENCE [LARGE SCALE GENOMIC DNA]</scope>
    <source>
        <strain evidence="9 10">03SUJ4</strain>
    </source>
</reference>
<evidence type="ECO:0000313" key="9">
    <source>
        <dbReference type="EMBL" id="MFN2976075.1"/>
    </source>
</evidence>
<accession>A0ABW9KMC2</accession>
<gene>
    <name evidence="9" type="ORF">ACK2TP_09895</name>
</gene>
<dbReference type="PANTHER" id="PTHR30069">
    <property type="entry name" value="TONB-DEPENDENT OUTER MEMBRANE RECEPTOR"/>
    <property type="match status" value="1"/>
</dbReference>
<dbReference type="Pfam" id="PF25183">
    <property type="entry name" value="OMP_b-brl_4"/>
    <property type="match status" value="1"/>
</dbReference>
<dbReference type="InterPro" id="IPR008969">
    <property type="entry name" value="CarboxyPept-like_regulatory"/>
</dbReference>
<evidence type="ECO:0000313" key="10">
    <source>
        <dbReference type="Proteomes" id="UP001634747"/>
    </source>
</evidence>
<sequence>MSTQINSYRRSRNGLLAASLAVAALQVVPTLQPSLMAQNTNGTVRGQVLDPSGALVPNANVTITNNDTNVVVFRGQTDSAGTFNAPSVLPGSYKVTVTASGLKTTTINNVIATVSQVTAVNVTLELGASDEVVTVTAKGEQLDRTTSNVSTLISPSEVQNLPLANRNTENLLAFVPGVATGGNPTTVNTAQLSINGSRTLNTEVLLNGVSTIVASTGQPQTLPSPDGVDELRFLTTNAPAEYGRTSGAVLSANTRSGTNVFHGAVYSLVRNEALNANTYFNKLNLQSDGTPIPRPRNRFFQFGGSLGGPVWIPKVFNGRDKLFFFVNYDRQIQRATTTTTLTVPDAAKRAGDFSASTVPIYVPGSATAPGTNTPRYAGNRITTGLDPAAVRILALMPLPNVAGTPDPVNGRNTNNYVQQDTTSPDQLRLVGRVDYAATEKDRLSFNVYRYRNTSPNPVVYQVPLLNTNFDCSCSSAWIGSIQHTRAWTSTLVTDLNMGFFRNDVRRNPPGAGLGASQQLGIASLPLDETPQITITGYNNIGADTNTNQINITNTFSPYLTVTKTLGEHTFRFGASLRKNQFNSYNPSGSPNGSINFNGTQTNHGAGGNPTTGLADFLTGKISTANYQLPQPPTGRRNWNLGFFMQDDWKVTPRFTVNAGLRYEYEAPVKIANNVYSRFDPATGLLLRAGVNASESLNVQTAKVDLSPRVGFAFSVDQKTVIRGAFGTFYGTIFQNLGGQIAFPGYDQTQTSNALGTARPQAFSLSQGLPLTLSPDLTASFAAIPSPTDTTRASNPYTVSGLSFDKLSPMPLVQQWNLGFQRQLPLAVTLEVNYVGNHSLHLPYNIPVNLVPFAQANAVTQANTTQATQLVKPFPALQTFSVVRHVGMSNYNSLQVNARRQFNARLKILSSYTYAKALDDGSTIYNFSAPNGTANAQYTGIDSLRKQDYAVSNIDIKHRANIALQYTTGGPKWLRGLNISPAFVGQTGLPVNITQNNVYPNVSQQRPNGQVKDIIVKPYFDGASLRYFRKVDNTAVGPQAYPLTPSGPIYATVNGNRTRILDSSLGTMPRDAARSFGIVQFDASVSKTIPLYKELQLQLRLDAFNVLNHTNFNAPNSSLTAAADQVSGTNTFVPDFRAGSNGFGQITSAQSPRNLQLQGRFTF</sequence>
<dbReference type="InterPro" id="IPR057601">
    <property type="entry name" value="Oar-like_b-barrel"/>
</dbReference>
<dbReference type="Pfam" id="PF13620">
    <property type="entry name" value="CarboxypepD_reg"/>
    <property type="match status" value="1"/>
</dbReference>
<dbReference type="Gene3D" id="2.170.130.10">
    <property type="entry name" value="TonB-dependent receptor, plug domain"/>
    <property type="match status" value="1"/>
</dbReference>
<dbReference type="SUPFAM" id="SSF49464">
    <property type="entry name" value="Carboxypeptidase regulatory domain-like"/>
    <property type="match status" value="1"/>
</dbReference>
<dbReference type="RefSeq" id="WP_263412433.1">
    <property type="nucleotide sequence ID" value="NZ_BAABBH010000001.1"/>
</dbReference>
<dbReference type="Gene3D" id="2.40.170.20">
    <property type="entry name" value="TonB-dependent receptor, beta-barrel domain"/>
    <property type="match status" value="1"/>
</dbReference>
<organism evidence="9 10">
    <name type="scientific">Terriglobus aquaticus</name>
    <dbReference type="NCBI Taxonomy" id="940139"/>
    <lineage>
        <taxon>Bacteria</taxon>
        <taxon>Pseudomonadati</taxon>
        <taxon>Acidobacteriota</taxon>
        <taxon>Terriglobia</taxon>
        <taxon>Terriglobales</taxon>
        <taxon>Acidobacteriaceae</taxon>
        <taxon>Terriglobus</taxon>
    </lineage>
</organism>
<evidence type="ECO:0000259" key="8">
    <source>
        <dbReference type="Pfam" id="PF25183"/>
    </source>
</evidence>
<comment type="caution">
    <text evidence="9">The sequence shown here is derived from an EMBL/GenBank/DDBJ whole genome shotgun (WGS) entry which is preliminary data.</text>
</comment>
<evidence type="ECO:0000256" key="5">
    <source>
        <dbReference type="ARBA" id="ARBA00023136"/>
    </source>
</evidence>